<dbReference type="InterPro" id="IPR050216">
    <property type="entry name" value="LRR_domain-containing"/>
</dbReference>
<evidence type="ECO:0000313" key="5">
    <source>
        <dbReference type="EMBL" id="KAI7842441.1"/>
    </source>
</evidence>
<gene>
    <name evidence="5" type="ORF">COHA_004080</name>
</gene>
<dbReference type="PANTHER" id="PTHR48051:SF1">
    <property type="entry name" value="RAS SUPPRESSOR PROTEIN 1"/>
    <property type="match status" value="1"/>
</dbReference>
<sequence>MEALPDPLLGRIFAAAGREAGVFYSEPDLWRSLELTAESLYDASADGKAGQWFAAKASLLRRIGGLVQQLSFSQEPIPDEDDEYTPVEQLAADSGSEWQLVSSVLAHLSPATLQSLRLDWVHVDAAAAAALQRFTSLTQLRIDRCVWQEAGQAGMVQVDLQQLLARLPQLERWGIFVGVYEQPGLQVGGAVLSGCVVEGCNRANGMAQELRLWRIERMPSLQQLVAAALPAGMQPSQLRSLDFVHCVLSLPAVLSCPFVGHLTSLSLSHCSAQDGNETQVYEALLQQAPRLLSLSLSGFWPSPIPAAIVSRTGLSRLCLASDGMAELPPGPYLSTLAATTSLTELSLVGARHLVLTAADVDGVLCRLLHLRRLYLDVDKTPPHVLDMLRPTAAMEALPDPLLGRIFVAAGREAGASITLVSRRWHRVFYSEPALWRSLELTADSLDKAYADGQAGPWFAARASLLRRVGGFVQHLLYSEALEDFYTQALDEEDTDEDQDHGLPNLQQLAADSGGEWQLGSSVLAHLSRASLQCLHLDWVAVDAAAAAALARFRSLTQLQINCSDEMSSCLLAALLSLPRLLRLELRCDVGLPTGLPTALQQLTQLTSLACSSYATLPQLSALLPLTQLRELDWQDRGRTSVLQVDLQPLLARLPYLESWDILGILRGQGGMQVRSPIPIQVVSVACVHVCSALSGACSLSIFHSRLPLPAVLSCPFLGHLTGLVLSICRFPDGGAAPAVEALLQQAPRLQSLTLQACFQKQPFPPALVNRTGLLHLSLVNNDIAELPPGSYLESLLSLDLGRNSWDTLPPALAAATGLTELSLAHNDRLVLTAADVDGVLSRLSRLRRLYLDVDRMPPHVMARLSQCMPHLHISDNSPHVLPSQQLQE</sequence>
<accession>A0AAD5DSP3</accession>
<dbReference type="SUPFAM" id="SSF52047">
    <property type="entry name" value="RNI-like"/>
    <property type="match status" value="2"/>
</dbReference>
<reference evidence="5" key="1">
    <citation type="submission" date="2020-11" db="EMBL/GenBank/DDBJ databases">
        <title>Chlorella ohadii genome sequencing and assembly.</title>
        <authorList>
            <person name="Murik O."/>
            <person name="Treves H."/>
            <person name="Kedem I."/>
            <person name="Shotland Y."/>
            <person name="Kaplan A."/>
        </authorList>
    </citation>
    <scope>NUCLEOTIDE SEQUENCE</scope>
    <source>
        <strain evidence="5">1</strain>
    </source>
</reference>
<protein>
    <recommendedName>
        <fullName evidence="4">F-box domain-containing protein</fullName>
    </recommendedName>
</protein>
<name>A0AAD5DSP3_9CHLO</name>
<dbReference type="PROSITE" id="PS50181">
    <property type="entry name" value="FBOX"/>
    <property type="match status" value="1"/>
</dbReference>
<comment type="subcellular location">
    <subcellularLocation>
        <location evidence="1">Cytoplasm</location>
        <location evidence="1">Cytoskeleton</location>
        <location evidence="1">Cilium axoneme</location>
    </subcellularLocation>
</comment>
<evidence type="ECO:0000256" key="3">
    <source>
        <dbReference type="ARBA" id="ARBA00022737"/>
    </source>
</evidence>
<feature type="domain" description="F-box" evidence="4">
    <location>
        <begin position="391"/>
        <end position="438"/>
    </location>
</feature>
<dbReference type="GO" id="GO:0005930">
    <property type="term" value="C:axoneme"/>
    <property type="evidence" value="ECO:0007669"/>
    <property type="project" value="UniProtKB-SubCell"/>
</dbReference>
<keyword evidence="3" id="KW-0677">Repeat</keyword>
<dbReference type="SUPFAM" id="SSF81383">
    <property type="entry name" value="F-box domain"/>
    <property type="match status" value="1"/>
</dbReference>
<dbReference type="Proteomes" id="UP001205105">
    <property type="component" value="Unassembled WGS sequence"/>
</dbReference>
<keyword evidence="6" id="KW-1185">Reference proteome</keyword>
<organism evidence="5 6">
    <name type="scientific">Chlorella ohadii</name>
    <dbReference type="NCBI Taxonomy" id="2649997"/>
    <lineage>
        <taxon>Eukaryota</taxon>
        <taxon>Viridiplantae</taxon>
        <taxon>Chlorophyta</taxon>
        <taxon>core chlorophytes</taxon>
        <taxon>Trebouxiophyceae</taxon>
        <taxon>Chlorellales</taxon>
        <taxon>Chlorellaceae</taxon>
        <taxon>Chlorella clade</taxon>
        <taxon>Chlorella</taxon>
    </lineage>
</organism>
<dbReference type="PROSITE" id="PS51450">
    <property type="entry name" value="LRR"/>
    <property type="match status" value="1"/>
</dbReference>
<dbReference type="AlphaFoldDB" id="A0AAD5DSP3"/>
<dbReference type="InterPro" id="IPR036047">
    <property type="entry name" value="F-box-like_dom_sf"/>
</dbReference>
<dbReference type="InterPro" id="IPR001611">
    <property type="entry name" value="Leu-rich_rpt"/>
</dbReference>
<dbReference type="Gene3D" id="3.80.10.10">
    <property type="entry name" value="Ribonuclease Inhibitor"/>
    <property type="match status" value="3"/>
</dbReference>
<dbReference type="Gene3D" id="1.20.1280.50">
    <property type="match status" value="1"/>
</dbReference>
<keyword evidence="2" id="KW-0433">Leucine-rich repeat</keyword>
<evidence type="ECO:0000256" key="1">
    <source>
        <dbReference type="ARBA" id="ARBA00004430"/>
    </source>
</evidence>
<evidence type="ECO:0000313" key="6">
    <source>
        <dbReference type="Proteomes" id="UP001205105"/>
    </source>
</evidence>
<dbReference type="InterPro" id="IPR001810">
    <property type="entry name" value="F-box_dom"/>
</dbReference>
<dbReference type="PANTHER" id="PTHR48051">
    <property type="match status" value="1"/>
</dbReference>
<evidence type="ECO:0000256" key="2">
    <source>
        <dbReference type="ARBA" id="ARBA00022614"/>
    </source>
</evidence>
<proteinExistence type="predicted"/>
<comment type="caution">
    <text evidence="5">The sequence shown here is derived from an EMBL/GenBank/DDBJ whole genome shotgun (WGS) entry which is preliminary data.</text>
</comment>
<evidence type="ECO:0000259" key="4">
    <source>
        <dbReference type="PROSITE" id="PS50181"/>
    </source>
</evidence>
<dbReference type="EMBL" id="JADXDR010000053">
    <property type="protein sequence ID" value="KAI7842441.1"/>
    <property type="molecule type" value="Genomic_DNA"/>
</dbReference>
<dbReference type="InterPro" id="IPR032675">
    <property type="entry name" value="LRR_dom_sf"/>
</dbReference>